<reference evidence="14" key="1">
    <citation type="journal article" date="2021" name="Cell">
        <title>Tracing the genetic footprints of vertebrate landing in non-teleost ray-finned fishes.</title>
        <authorList>
            <person name="Bi X."/>
            <person name="Wang K."/>
            <person name="Yang L."/>
            <person name="Pan H."/>
            <person name="Jiang H."/>
            <person name="Wei Q."/>
            <person name="Fang M."/>
            <person name="Yu H."/>
            <person name="Zhu C."/>
            <person name="Cai Y."/>
            <person name="He Y."/>
            <person name="Gan X."/>
            <person name="Zeng H."/>
            <person name="Yu D."/>
            <person name="Zhu Y."/>
            <person name="Jiang H."/>
            <person name="Qiu Q."/>
            <person name="Yang H."/>
            <person name="Zhang Y.E."/>
            <person name="Wang W."/>
            <person name="Zhu M."/>
            <person name="He S."/>
            <person name="Zhang G."/>
        </authorList>
    </citation>
    <scope>NUCLEOTIDE SEQUENCE</scope>
    <source>
        <strain evidence="14">Bchr_001</strain>
    </source>
</reference>
<comment type="catalytic activity">
    <reaction evidence="1">
        <text>7-[(3S)-3-amino-3-carboxypropyl]wyosine(37) in tRNA(Phe) + S-adenosyl-L-methionine = 7-[(3S)-(3-amino-3-methoxycarbonyl)propyl]wyosine(37) in tRNA(Phe) + S-adenosyl-L-homocysteine</text>
        <dbReference type="Rhea" id="RHEA:36903"/>
        <dbReference type="Rhea" id="RHEA-COMP:10379"/>
        <dbReference type="Rhea" id="RHEA-COMP:11844"/>
        <dbReference type="ChEBI" id="CHEBI:57856"/>
        <dbReference type="ChEBI" id="CHEBI:59789"/>
        <dbReference type="ChEBI" id="CHEBI:73543"/>
        <dbReference type="ChEBI" id="CHEBI:74275"/>
        <dbReference type="EC" id="2.1.1.290"/>
    </reaction>
</comment>
<organism evidence="14 15">
    <name type="scientific">Polypterus senegalus</name>
    <name type="common">Senegal bichir</name>
    <dbReference type="NCBI Taxonomy" id="55291"/>
    <lineage>
        <taxon>Eukaryota</taxon>
        <taxon>Metazoa</taxon>
        <taxon>Chordata</taxon>
        <taxon>Craniata</taxon>
        <taxon>Vertebrata</taxon>
        <taxon>Euteleostomi</taxon>
        <taxon>Actinopterygii</taxon>
        <taxon>Polypteriformes</taxon>
        <taxon>Polypteridae</taxon>
        <taxon>Polypterus</taxon>
    </lineage>
</organism>
<evidence type="ECO:0000256" key="9">
    <source>
        <dbReference type="ARBA" id="ARBA00022691"/>
    </source>
</evidence>
<evidence type="ECO:0000256" key="3">
    <source>
        <dbReference type="ARBA" id="ARBA00010703"/>
    </source>
</evidence>
<dbReference type="Proteomes" id="UP001166052">
    <property type="component" value="Unassembled WGS sequence"/>
</dbReference>
<feature type="non-terminal residue" evidence="14">
    <location>
        <position position="1"/>
    </location>
</feature>
<gene>
    <name evidence="14" type="primary">Lcmt2</name>
    <name evidence="14" type="ORF">GTO92_0011264</name>
</gene>
<proteinExistence type="inferred from homology"/>
<dbReference type="EC" id="2.3.1.231" evidence="4"/>
<protein>
    <recommendedName>
        <fullName evidence="6">tRNA wybutosine-synthesizing protein 4</fullName>
        <ecNumber evidence="5">2.1.1.290</ecNumber>
        <ecNumber evidence="4">2.3.1.231</ecNumber>
    </recommendedName>
    <alternativeName>
        <fullName evidence="12">tRNA(Phe) (7-(3-amino-3-(methoxycarbonyl)propyl)wyosine(37)-N)-methoxycarbonyltransferase</fullName>
    </alternativeName>
    <alternativeName>
        <fullName evidence="11">tRNA(Phe) (7-(3-amino-3-carboxypropyl)wyosine(37)-O)-methyltransferase</fullName>
    </alternativeName>
</protein>
<evidence type="ECO:0000256" key="2">
    <source>
        <dbReference type="ARBA" id="ARBA00004797"/>
    </source>
</evidence>
<dbReference type="Gene3D" id="2.120.10.80">
    <property type="entry name" value="Kelch-type beta propeller"/>
    <property type="match status" value="1"/>
</dbReference>
<dbReference type="SUPFAM" id="SSF117281">
    <property type="entry name" value="Kelch motif"/>
    <property type="match status" value="1"/>
</dbReference>
<evidence type="ECO:0000256" key="5">
    <source>
        <dbReference type="ARBA" id="ARBA00012779"/>
    </source>
</evidence>
<keyword evidence="9" id="KW-0949">S-adenosyl-L-methionine</keyword>
<evidence type="ECO:0000256" key="8">
    <source>
        <dbReference type="ARBA" id="ARBA00022679"/>
    </source>
</evidence>
<dbReference type="SUPFAM" id="SSF53335">
    <property type="entry name" value="S-adenosyl-L-methionine-dependent methyltransferases"/>
    <property type="match status" value="1"/>
</dbReference>
<keyword evidence="15" id="KW-1185">Reference proteome</keyword>
<dbReference type="PANTHER" id="PTHR46529:SF1">
    <property type="entry name" value="TRNA WYBUTOSINE-SYNTHESIZING PROTEIN 4"/>
    <property type="match status" value="1"/>
</dbReference>
<keyword evidence="10" id="KW-0819">tRNA processing</keyword>
<sequence length="650" mass="72591">VQGTNDSSIVSKCSAAGLGYFEDNFLKCFVQKTVRRSPLINRGYYIRAKAMSHCQMKFLQVTQGHPRRQILSLGAGFDTLYFRLKASGLLKDAMFFEVDFEDVVKRKAALIKADSHLQEILEDAEFDPHGQNRELVIRGIDYTLVGIDLKELDKLGRVLIEAGISPEAPTLLISEVVLTYMENSKSDGVIAWAAKFFSSAVFVMYEQLQPSDPFGQVMQMHFQQLNSTLHALQLYPDKETQRMRFLHRGWEKCFCIDMNQFYYGLLCQDERNRVDQLEPFDEYEASTSLSIAVPTFVPHSVPVSKLHMDPNVVGMVGSVDDNTALARFGLQCALLQPDCVLVTGGAGRHGREEGVYILFRAETGWRTVHAKVECITGTEWGARMFHTVTPLPGCRTCVVFGGRSSPLQPVCSVLRLTWNPLNPENCSSLKLNVHQLHCFGTLPPSRWRHTATLLTWKGKIYLFVFGGISVVHKALSDWHFLELESNTWDKIPVRGPAPEGRHSHSACPYAEGLVIAGGAGREHNPLSSVVLLKPVQCGFEWQELQLEASFIARYSHTAHVFGDQLYLVGGIWIEAVGVPGVAVIDLTSGQCREYTINTCSVPWPVMMHSHSSLLLEEEKEILVIGGGGNCFSFGTYFNLLPLVLNLSDVR</sequence>
<evidence type="ECO:0000256" key="1">
    <source>
        <dbReference type="ARBA" id="ARBA00001806"/>
    </source>
</evidence>
<evidence type="ECO:0000256" key="10">
    <source>
        <dbReference type="ARBA" id="ARBA00022694"/>
    </source>
</evidence>
<dbReference type="Pfam" id="PF24681">
    <property type="entry name" value="Kelch_KLHDC2_KLHL20_DRC7"/>
    <property type="match status" value="1"/>
</dbReference>
<evidence type="ECO:0000256" key="13">
    <source>
        <dbReference type="ARBA" id="ARBA00049250"/>
    </source>
</evidence>
<dbReference type="InterPro" id="IPR007213">
    <property type="entry name" value="Ppm1/Ppm2/Tcmp"/>
</dbReference>
<evidence type="ECO:0000313" key="15">
    <source>
        <dbReference type="Proteomes" id="UP001166052"/>
    </source>
</evidence>
<dbReference type="InterPro" id="IPR015915">
    <property type="entry name" value="Kelch-typ_b-propeller"/>
</dbReference>
<comment type="catalytic activity">
    <reaction evidence="13">
        <text>7-[(3S)-(3-amino-3-methoxycarbonyl)propyl]wyosine(37) in tRNA(Phe) + S-adenosyl-L-methionine + CO2 = wybutosine(37) in tRNA(Phe) + S-adenosyl-L-homocysteine + 2 H(+)</text>
        <dbReference type="Rhea" id="RHEA:37119"/>
        <dbReference type="Rhea" id="RHEA-COMP:11844"/>
        <dbReference type="Rhea" id="RHEA-COMP:11847"/>
        <dbReference type="ChEBI" id="CHEBI:15378"/>
        <dbReference type="ChEBI" id="CHEBI:16526"/>
        <dbReference type="ChEBI" id="CHEBI:57856"/>
        <dbReference type="ChEBI" id="CHEBI:59789"/>
        <dbReference type="ChEBI" id="CHEBI:73544"/>
        <dbReference type="ChEBI" id="CHEBI:74275"/>
        <dbReference type="EC" id="2.3.1.231"/>
    </reaction>
</comment>
<dbReference type="Pfam" id="PF04072">
    <property type="entry name" value="LCM"/>
    <property type="match status" value="1"/>
</dbReference>
<evidence type="ECO:0000256" key="12">
    <source>
        <dbReference type="ARBA" id="ARBA00030847"/>
    </source>
</evidence>
<keyword evidence="8" id="KW-0808">Transferase</keyword>
<keyword evidence="7" id="KW-0489">Methyltransferase</keyword>
<accession>A0ABS2Z9Q7</accession>
<comment type="caution">
    <text evidence="14">The sequence shown here is derived from an EMBL/GenBank/DDBJ whole genome shotgun (WGS) entry which is preliminary data.</text>
</comment>
<dbReference type="InterPro" id="IPR029063">
    <property type="entry name" value="SAM-dependent_MTases_sf"/>
</dbReference>
<evidence type="ECO:0000313" key="14">
    <source>
        <dbReference type="EMBL" id="MBN3294591.1"/>
    </source>
</evidence>
<feature type="non-terminal residue" evidence="14">
    <location>
        <position position="650"/>
    </location>
</feature>
<dbReference type="EMBL" id="JAAWVN010027224">
    <property type="protein sequence ID" value="MBN3294591.1"/>
    <property type="molecule type" value="Genomic_DNA"/>
</dbReference>
<evidence type="ECO:0000256" key="11">
    <source>
        <dbReference type="ARBA" id="ARBA00029750"/>
    </source>
</evidence>
<comment type="pathway">
    <text evidence="2">tRNA modification; wybutosine-tRNA(Phe) biosynthesis.</text>
</comment>
<comment type="similarity">
    <text evidence="3">Belongs to the methyltransferase superfamily. LCMT family.</text>
</comment>
<dbReference type="PANTHER" id="PTHR46529">
    <property type="entry name" value="TRNA WYBUTOSINE-SYNTHESIZING PROTEIN 4"/>
    <property type="match status" value="1"/>
</dbReference>
<evidence type="ECO:0000256" key="4">
    <source>
        <dbReference type="ARBA" id="ARBA00012155"/>
    </source>
</evidence>
<dbReference type="EC" id="2.1.1.290" evidence="5"/>
<name>A0ABS2Z9Q7_POLSE</name>
<dbReference type="Gene3D" id="3.40.50.150">
    <property type="entry name" value="Vaccinia Virus protein VP39"/>
    <property type="match status" value="1"/>
</dbReference>
<evidence type="ECO:0000256" key="6">
    <source>
        <dbReference type="ARBA" id="ARBA00018045"/>
    </source>
</evidence>
<evidence type="ECO:0000256" key="7">
    <source>
        <dbReference type="ARBA" id="ARBA00022603"/>
    </source>
</evidence>